<dbReference type="InterPro" id="IPR008969">
    <property type="entry name" value="CarboxyPept-like_regulatory"/>
</dbReference>
<name>A0A7K0KK20_9BACT</name>
<dbReference type="AlphaFoldDB" id="A0A7K0KK20"/>
<dbReference type="RefSeq" id="WP_154535410.1">
    <property type="nucleotide sequence ID" value="NZ_VUNG01000054.1"/>
</dbReference>
<keyword evidence="3" id="KW-1185">Reference proteome</keyword>
<feature type="domain" description="Outer membrane protein beta-barrel" evidence="1">
    <location>
        <begin position="373"/>
        <end position="753"/>
    </location>
</feature>
<evidence type="ECO:0000313" key="3">
    <source>
        <dbReference type="Proteomes" id="UP000438914"/>
    </source>
</evidence>
<protein>
    <submittedName>
        <fullName evidence="2">Outer membrane beta-barrel protein</fullName>
    </submittedName>
</protein>
<reference evidence="2 3" key="1">
    <citation type="submission" date="2019-08" db="EMBL/GenBank/DDBJ databases">
        <title>In-depth cultivation of the pig gut microbiome towards novel bacterial diversity and tailored functional studies.</title>
        <authorList>
            <person name="Wylensek D."/>
            <person name="Hitch T.C.A."/>
            <person name="Clavel T."/>
        </authorList>
    </citation>
    <scope>NUCLEOTIDE SEQUENCE [LARGE SCALE GENOMIC DNA]</scope>
    <source>
        <strain evidence="2 3">LKV-178-WT-2A</strain>
    </source>
</reference>
<comment type="caution">
    <text evidence="2">The sequence shown here is derived from an EMBL/GenBank/DDBJ whole genome shotgun (WGS) entry which is preliminary data.</text>
</comment>
<organism evidence="2 3">
    <name type="scientific">Hallella mizrahii</name>
    <dbReference type="NCBI Taxonomy" id="2606637"/>
    <lineage>
        <taxon>Bacteria</taxon>
        <taxon>Pseudomonadati</taxon>
        <taxon>Bacteroidota</taxon>
        <taxon>Bacteroidia</taxon>
        <taxon>Bacteroidales</taxon>
        <taxon>Prevotellaceae</taxon>
        <taxon>Hallella</taxon>
    </lineage>
</organism>
<accession>A0A7K0KK20</accession>
<evidence type="ECO:0000259" key="1">
    <source>
        <dbReference type="Pfam" id="PF14905"/>
    </source>
</evidence>
<dbReference type="EMBL" id="VUNG01000054">
    <property type="protein sequence ID" value="MST85810.1"/>
    <property type="molecule type" value="Genomic_DNA"/>
</dbReference>
<evidence type="ECO:0000313" key="2">
    <source>
        <dbReference type="EMBL" id="MST85810.1"/>
    </source>
</evidence>
<dbReference type="Proteomes" id="UP000438914">
    <property type="component" value="Unassembled WGS sequence"/>
</dbReference>
<dbReference type="Pfam" id="PF13715">
    <property type="entry name" value="CarbopepD_reg_2"/>
    <property type="match status" value="1"/>
</dbReference>
<gene>
    <name evidence="2" type="ORF">FYJ73_14240</name>
</gene>
<dbReference type="InterPro" id="IPR041700">
    <property type="entry name" value="OMP_b-brl_3"/>
</dbReference>
<dbReference type="SUPFAM" id="SSF56935">
    <property type="entry name" value="Porins"/>
    <property type="match status" value="1"/>
</dbReference>
<proteinExistence type="predicted"/>
<dbReference type="SUPFAM" id="SSF49464">
    <property type="entry name" value="Carboxypeptidase regulatory domain-like"/>
    <property type="match status" value="1"/>
</dbReference>
<sequence>MVEISKVILVVSFIFTFTCSFGQQLINGRIIDENSKPMPYANVILINQVDSTFILGTVTNTDGTFSMQTMQPNGLLKISYLGYETNYVNFNNSNIGEIKMEPDAMVIKDVVVKGRQNPLSIENGTFTLNVSKTFLKNQPDIFSVLGFLPFVESSQDKISVFAAGSTLYIINGREVKSMMEIENLRPDMIKSITLDMHPSAQYASKYGSVISVTTITKIEDFVNSQVSHKSVVARRYSDTEGINLNAKYGRIAHYLSYQFKDSRKKEWAENEYHLFNEKSLSTISYNNSENFSNSYNPQHELLYSAGLMLNGQSNLNFQYMLEVGRANDHDNSIEKTLIGTTETNLKTDQKNRDNNQLHNVDLLCKYNSKVFGSLFVDASYTFSKDEQSYLINTNGNNLDNIDGNNRYCIYSLQADYQNQILGGIRMQVGTKYSYTHNKGLSDSYNPLGSDMYFYHRTQLNDELVANYITLSHQIKKLYLSVGLRGEYYHSNYMQDDNVIYKDSRFNFYPSIQVNYTVNPELIFVTGYNSKSQRPTFTELSPVVYYINAMLYEQGNPGLRMTSTHNSYISCVIKNRLLIQLSYRYDKNFVMYALHNNQEVAGNIINSPVNINASYFNLKVSYSNKIGFYRFSYNANFQCDVTKVPVLDSWRKRFKPLCQLSTVNQFNVGHQTMIFSDFGIASSYWSLGNTIQPSYKLRIGLYKTFFADKRLALTISANDILNRSNPNSVTEYGYVWYEQHPHLDTRNISITLKYNINKFKNIYKKNTVNDEEINRIK</sequence>
<dbReference type="Pfam" id="PF14905">
    <property type="entry name" value="OMP_b-brl_3"/>
    <property type="match status" value="1"/>
</dbReference>